<dbReference type="CDD" id="cd06261">
    <property type="entry name" value="TM_PBP2"/>
    <property type="match status" value="1"/>
</dbReference>
<evidence type="ECO:0000256" key="1">
    <source>
        <dbReference type="ARBA" id="ARBA00004651"/>
    </source>
</evidence>
<dbReference type="GeneID" id="31893388"/>
<evidence type="ECO:0000313" key="11">
    <source>
        <dbReference type="Proteomes" id="UP000046373"/>
    </source>
</evidence>
<keyword evidence="7 8" id="KW-0472">Membrane</keyword>
<keyword evidence="5 8" id="KW-0812">Transmembrane</keyword>
<evidence type="ECO:0000256" key="5">
    <source>
        <dbReference type="ARBA" id="ARBA00022692"/>
    </source>
</evidence>
<dbReference type="GO" id="GO:0055085">
    <property type="term" value="P:transmembrane transport"/>
    <property type="evidence" value="ECO:0007669"/>
    <property type="project" value="InterPro"/>
</dbReference>
<feature type="transmembrane region" description="Helical" evidence="8">
    <location>
        <begin position="92"/>
        <end position="113"/>
    </location>
</feature>
<dbReference type="SUPFAM" id="SSF161098">
    <property type="entry name" value="MetI-like"/>
    <property type="match status" value="1"/>
</dbReference>
<dbReference type="InterPro" id="IPR000515">
    <property type="entry name" value="MetI-like"/>
</dbReference>
<sequence length="279" mass="30434">MKQRSFLLYLPVALLLTPFFLAPMAVIGTESFSGQHGIGAEYVKVVTDQGIRTVLYNTFYVAAMVTILSLLIGYPIAYVLARLRGRWATIGIFLIFLPFWASTVIRSFAWMILLGRKGPVNSILLGIGLIEDPIRFIDNGLGLMIAMTYIMVPFIVVPILNGLRAIDPNLPRAAAVLGANPWRQFLAVTLPLSMPNVAVGCTIVFVTSLGFFVTPSLLGGDLTVVSMLISEQANRLLDWPLASALAIIVLLLTIVIFALLRLSQLASRRRGKARSGVFA</sequence>
<proteinExistence type="inferred from homology"/>
<gene>
    <name evidence="10" type="ORF">MPLDJ20_70165</name>
</gene>
<dbReference type="GO" id="GO:0005886">
    <property type="term" value="C:plasma membrane"/>
    <property type="evidence" value="ECO:0007669"/>
    <property type="project" value="UniProtKB-SubCell"/>
</dbReference>
<comment type="similarity">
    <text evidence="2">Belongs to the binding-protein-dependent transport system permease family. CysTW subfamily.</text>
</comment>
<dbReference type="Gene3D" id="1.10.3720.10">
    <property type="entry name" value="MetI-like"/>
    <property type="match status" value="1"/>
</dbReference>
<dbReference type="Proteomes" id="UP000046373">
    <property type="component" value="Unassembled WGS sequence"/>
</dbReference>
<keyword evidence="4" id="KW-1003">Cell membrane</keyword>
<evidence type="ECO:0000256" key="4">
    <source>
        <dbReference type="ARBA" id="ARBA00022475"/>
    </source>
</evidence>
<feature type="domain" description="ABC transmembrane type-1" evidence="9">
    <location>
        <begin position="55"/>
        <end position="260"/>
    </location>
</feature>
<feature type="transmembrane region" description="Helical" evidence="8">
    <location>
        <begin position="239"/>
        <end position="260"/>
    </location>
</feature>
<feature type="transmembrane region" description="Helical" evidence="8">
    <location>
        <begin position="58"/>
        <end position="80"/>
    </location>
</feature>
<feature type="transmembrane region" description="Helical" evidence="8">
    <location>
        <begin position="141"/>
        <end position="163"/>
    </location>
</feature>
<name>A0A090FN75_MESPL</name>
<evidence type="ECO:0000259" key="9">
    <source>
        <dbReference type="PROSITE" id="PS50928"/>
    </source>
</evidence>
<dbReference type="EMBL" id="CCNB01000044">
    <property type="protein sequence ID" value="CDX45414.1"/>
    <property type="molecule type" value="Genomic_DNA"/>
</dbReference>
<keyword evidence="3 8" id="KW-0813">Transport</keyword>
<comment type="subcellular location">
    <subcellularLocation>
        <location evidence="1 8">Cell membrane</location>
        <topology evidence="1 8">Multi-pass membrane protein</topology>
    </subcellularLocation>
</comment>
<protein>
    <submittedName>
        <fullName evidence="10">Putative polyamine transporter subunit membrane component of ABC superfamily</fullName>
    </submittedName>
</protein>
<reference evidence="10 11" key="1">
    <citation type="submission" date="2014-08" db="EMBL/GenBank/DDBJ databases">
        <authorList>
            <person name="Moulin Lionel"/>
        </authorList>
    </citation>
    <scope>NUCLEOTIDE SEQUENCE [LARGE SCALE GENOMIC DNA]</scope>
</reference>
<keyword evidence="6 8" id="KW-1133">Transmembrane helix</keyword>
<organism evidence="10 11">
    <name type="scientific">Mesorhizobium plurifarium</name>
    <dbReference type="NCBI Taxonomy" id="69974"/>
    <lineage>
        <taxon>Bacteria</taxon>
        <taxon>Pseudomonadati</taxon>
        <taxon>Pseudomonadota</taxon>
        <taxon>Alphaproteobacteria</taxon>
        <taxon>Hyphomicrobiales</taxon>
        <taxon>Phyllobacteriaceae</taxon>
        <taxon>Mesorhizobium</taxon>
    </lineage>
</organism>
<evidence type="ECO:0000256" key="8">
    <source>
        <dbReference type="RuleBase" id="RU363032"/>
    </source>
</evidence>
<dbReference type="AlphaFoldDB" id="A0A090FN75"/>
<evidence type="ECO:0000256" key="6">
    <source>
        <dbReference type="ARBA" id="ARBA00022989"/>
    </source>
</evidence>
<dbReference type="Pfam" id="PF00528">
    <property type="entry name" value="BPD_transp_1"/>
    <property type="match status" value="1"/>
</dbReference>
<evidence type="ECO:0000256" key="7">
    <source>
        <dbReference type="ARBA" id="ARBA00023136"/>
    </source>
</evidence>
<dbReference type="PROSITE" id="PS50928">
    <property type="entry name" value="ABC_TM1"/>
    <property type="match status" value="1"/>
</dbReference>
<dbReference type="PANTHER" id="PTHR42929">
    <property type="entry name" value="INNER MEMBRANE ABC TRANSPORTER PERMEASE PROTEIN YDCU-RELATED-RELATED"/>
    <property type="match status" value="1"/>
</dbReference>
<evidence type="ECO:0000256" key="2">
    <source>
        <dbReference type="ARBA" id="ARBA00007069"/>
    </source>
</evidence>
<evidence type="ECO:0000256" key="3">
    <source>
        <dbReference type="ARBA" id="ARBA00022448"/>
    </source>
</evidence>
<feature type="transmembrane region" description="Helical" evidence="8">
    <location>
        <begin position="197"/>
        <end position="219"/>
    </location>
</feature>
<dbReference type="PANTHER" id="PTHR42929:SF5">
    <property type="entry name" value="ABC TRANSPORTER PERMEASE PROTEIN"/>
    <property type="match status" value="1"/>
</dbReference>
<evidence type="ECO:0000313" key="10">
    <source>
        <dbReference type="EMBL" id="CDX45414.1"/>
    </source>
</evidence>
<accession>A0A090FN75</accession>
<dbReference type="InterPro" id="IPR035906">
    <property type="entry name" value="MetI-like_sf"/>
</dbReference>